<evidence type="ECO:0000313" key="3">
    <source>
        <dbReference type="Proteomes" id="UP000293925"/>
    </source>
</evidence>
<dbReference type="OrthoDB" id="713342at2"/>
<evidence type="ECO:0000313" key="2">
    <source>
        <dbReference type="EMBL" id="TCD14689.1"/>
    </source>
</evidence>
<dbReference type="AlphaFoldDB" id="A0A4R0PC43"/>
<organism evidence="2 3">
    <name type="scientific">Pedobacter psychrodurus</name>
    <dbReference type="NCBI Taxonomy" id="2530456"/>
    <lineage>
        <taxon>Bacteria</taxon>
        <taxon>Pseudomonadati</taxon>
        <taxon>Bacteroidota</taxon>
        <taxon>Sphingobacteriia</taxon>
        <taxon>Sphingobacteriales</taxon>
        <taxon>Sphingobacteriaceae</taxon>
        <taxon>Pedobacter</taxon>
    </lineage>
</organism>
<feature type="signal peptide" evidence="1">
    <location>
        <begin position="1"/>
        <end position="22"/>
    </location>
</feature>
<evidence type="ECO:0000256" key="1">
    <source>
        <dbReference type="SAM" id="SignalP"/>
    </source>
</evidence>
<dbReference type="EMBL" id="SJSO01000044">
    <property type="protein sequence ID" value="TCD14689.1"/>
    <property type="molecule type" value="Genomic_DNA"/>
</dbReference>
<keyword evidence="1" id="KW-0732">Signal</keyword>
<dbReference type="Proteomes" id="UP000293925">
    <property type="component" value="Unassembled WGS sequence"/>
</dbReference>
<feature type="chain" id="PRO_5020694077" evidence="1">
    <location>
        <begin position="23"/>
        <end position="190"/>
    </location>
</feature>
<gene>
    <name evidence="2" type="ORF">EZ456_24715</name>
</gene>
<protein>
    <submittedName>
        <fullName evidence="2">Uncharacterized protein</fullName>
    </submittedName>
</protein>
<reference evidence="2 3" key="1">
    <citation type="submission" date="2019-02" db="EMBL/GenBank/DDBJ databases">
        <title>Pedobacter sp. RP-3-21 sp. nov., isolated from Arctic soil.</title>
        <authorList>
            <person name="Dahal R.H."/>
        </authorList>
    </citation>
    <scope>NUCLEOTIDE SEQUENCE [LARGE SCALE GENOMIC DNA]</scope>
    <source>
        <strain evidence="2 3">RP-3-21</strain>
    </source>
</reference>
<proteinExistence type="predicted"/>
<name>A0A4R0PC43_9SPHI</name>
<accession>A0A4R0PC43</accession>
<sequence length="190" mass="21800">MKSFLTLLLIFNLIAALSYCQSKPVQVVFENTKTETATALTATPVYVLKKQVKNADFNYSKLNAIDENTKGTINTKNLMPIFEPISGTFNYYQFLATFKGKAYNGGEATTIKDFHNILIIKTEQNNKIIDAYQYTLEWAEPPLQYDLFKSSVKNILLTDALNIKQLKFKRTYSWNEKDIMLKENGLIKLK</sequence>
<comment type="caution">
    <text evidence="2">The sequence shown here is derived from an EMBL/GenBank/DDBJ whole genome shotgun (WGS) entry which is preliminary data.</text>
</comment>
<dbReference type="RefSeq" id="WP_131534879.1">
    <property type="nucleotide sequence ID" value="NZ_SJSO01000044.1"/>
</dbReference>
<keyword evidence="3" id="KW-1185">Reference proteome</keyword>